<dbReference type="FunFam" id="3.30.70.870:FF:000003">
    <property type="entry name" value="GTP-binding protein TypA"/>
    <property type="match status" value="1"/>
</dbReference>
<comment type="caution">
    <text evidence="4">The sequence shown here is derived from an EMBL/GenBank/DDBJ whole genome shotgun (WGS) entry which is preliminary data.</text>
</comment>
<dbReference type="Proteomes" id="UP000177698">
    <property type="component" value="Unassembled WGS sequence"/>
</dbReference>
<dbReference type="Pfam" id="PF21018">
    <property type="entry name" value="BipA_C"/>
    <property type="match status" value="1"/>
</dbReference>
<dbReference type="SUPFAM" id="SSF54980">
    <property type="entry name" value="EF-G C-terminal domain-like"/>
    <property type="match status" value="2"/>
</dbReference>
<dbReference type="CDD" id="cd16263">
    <property type="entry name" value="BipA_III"/>
    <property type="match status" value="1"/>
</dbReference>
<gene>
    <name evidence="4" type="ORF">A2954_01800</name>
</gene>
<dbReference type="Gene3D" id="3.30.70.870">
    <property type="entry name" value="Elongation Factor G (Translational Gtpase), domain 3"/>
    <property type="match status" value="1"/>
</dbReference>
<dbReference type="GO" id="GO:1990904">
    <property type="term" value="C:ribonucleoprotein complex"/>
    <property type="evidence" value="ECO:0007669"/>
    <property type="project" value="TreeGrafter"/>
</dbReference>
<accession>A0A1F7I9E0</accession>
<dbReference type="Gene3D" id="2.40.50.250">
    <property type="entry name" value="bipa protein"/>
    <property type="match status" value="1"/>
</dbReference>
<dbReference type="AlphaFoldDB" id="A0A1F7I9E0"/>
<dbReference type="PANTHER" id="PTHR42908">
    <property type="entry name" value="TRANSLATION ELONGATION FACTOR-RELATED"/>
    <property type="match status" value="1"/>
</dbReference>
<dbReference type="InterPro" id="IPR004161">
    <property type="entry name" value="EFTu-like_2"/>
</dbReference>
<dbReference type="NCBIfam" id="TIGR00231">
    <property type="entry name" value="small_GTP"/>
    <property type="match status" value="1"/>
</dbReference>
<name>A0A1F7I9E0_9BACT</name>
<evidence type="ECO:0000256" key="2">
    <source>
        <dbReference type="ARBA" id="ARBA00035722"/>
    </source>
</evidence>
<dbReference type="CDD" id="cd03691">
    <property type="entry name" value="BipA_TypA_II"/>
    <property type="match status" value="1"/>
</dbReference>
<proteinExistence type="predicted"/>
<dbReference type="SUPFAM" id="SSF50447">
    <property type="entry name" value="Translation proteins"/>
    <property type="match status" value="1"/>
</dbReference>
<protein>
    <recommendedName>
        <fullName evidence="2">50S ribosomal subunit assembly factor BipA</fullName>
    </recommendedName>
</protein>
<dbReference type="InterPro" id="IPR047042">
    <property type="entry name" value="BipA_II"/>
</dbReference>
<dbReference type="EMBL" id="MGAG01000032">
    <property type="protein sequence ID" value="OGK39981.1"/>
    <property type="molecule type" value="Genomic_DNA"/>
</dbReference>
<dbReference type="InterPro" id="IPR000795">
    <property type="entry name" value="T_Tr_GTP-bd_dom"/>
</dbReference>
<dbReference type="InterPro" id="IPR027417">
    <property type="entry name" value="P-loop_NTPase"/>
</dbReference>
<evidence type="ECO:0000313" key="5">
    <source>
        <dbReference type="Proteomes" id="UP000177698"/>
    </source>
</evidence>
<dbReference type="PRINTS" id="PR00315">
    <property type="entry name" value="ELONGATNFCT"/>
</dbReference>
<dbReference type="Pfam" id="PF00679">
    <property type="entry name" value="EFG_C"/>
    <property type="match status" value="1"/>
</dbReference>
<dbReference type="GO" id="GO:0005829">
    <property type="term" value="C:cytosol"/>
    <property type="evidence" value="ECO:0007669"/>
    <property type="project" value="TreeGrafter"/>
</dbReference>
<dbReference type="Gene3D" id="3.40.50.300">
    <property type="entry name" value="P-loop containing nucleotide triphosphate hydrolases"/>
    <property type="match status" value="1"/>
</dbReference>
<dbReference type="InterPro" id="IPR042116">
    <property type="entry name" value="TypA/BipA_C"/>
</dbReference>
<dbReference type="GO" id="GO:0003924">
    <property type="term" value="F:GTPase activity"/>
    <property type="evidence" value="ECO:0007669"/>
    <property type="project" value="InterPro"/>
</dbReference>
<dbReference type="PROSITE" id="PS00301">
    <property type="entry name" value="G_TR_1"/>
    <property type="match status" value="1"/>
</dbReference>
<dbReference type="FunFam" id="2.40.30.10:FF:000016">
    <property type="entry name" value="GTP-binding protein TypA"/>
    <property type="match status" value="1"/>
</dbReference>
<dbReference type="PROSITE" id="PS51722">
    <property type="entry name" value="G_TR_2"/>
    <property type="match status" value="1"/>
</dbReference>
<dbReference type="InterPro" id="IPR031157">
    <property type="entry name" value="G_TR_CS"/>
</dbReference>
<dbReference type="PANTHER" id="PTHR42908:SF8">
    <property type="entry name" value="TR-TYPE G DOMAIN-CONTAINING PROTEIN"/>
    <property type="match status" value="1"/>
</dbReference>
<reference evidence="4 5" key="1">
    <citation type="journal article" date="2016" name="Nat. Commun.">
        <title>Thousands of microbial genomes shed light on interconnected biogeochemical processes in an aquifer system.</title>
        <authorList>
            <person name="Anantharaman K."/>
            <person name="Brown C.T."/>
            <person name="Hug L.A."/>
            <person name="Sharon I."/>
            <person name="Castelle C.J."/>
            <person name="Probst A.J."/>
            <person name="Thomas B.C."/>
            <person name="Singh A."/>
            <person name="Wilkins M.J."/>
            <person name="Karaoz U."/>
            <person name="Brodie E.L."/>
            <person name="Williams K.H."/>
            <person name="Hubbard S.S."/>
            <person name="Banfield J.F."/>
        </authorList>
    </citation>
    <scope>NUCLEOTIDE SEQUENCE [LARGE SCALE GENOMIC DNA]</scope>
</reference>
<dbReference type="Gene3D" id="2.40.30.10">
    <property type="entry name" value="Translation factors"/>
    <property type="match status" value="1"/>
</dbReference>
<dbReference type="Pfam" id="PF03144">
    <property type="entry name" value="GTP_EFTU_D2"/>
    <property type="match status" value="1"/>
</dbReference>
<keyword evidence="1" id="KW-0342">GTP-binding</keyword>
<dbReference type="InterPro" id="IPR005225">
    <property type="entry name" value="Small_GTP-bd"/>
</dbReference>
<dbReference type="InterPro" id="IPR000640">
    <property type="entry name" value="EFG_V-like"/>
</dbReference>
<organism evidence="4 5">
    <name type="scientific">Candidatus Roizmanbacteria bacterium RIFCSPLOWO2_01_FULL_37_12</name>
    <dbReference type="NCBI Taxonomy" id="1802056"/>
    <lineage>
        <taxon>Bacteria</taxon>
        <taxon>Candidatus Roizmaniibacteriota</taxon>
    </lineage>
</organism>
<evidence type="ECO:0000313" key="4">
    <source>
        <dbReference type="EMBL" id="OGK39981.1"/>
    </source>
</evidence>
<dbReference type="InterPro" id="IPR006298">
    <property type="entry name" value="BipA"/>
</dbReference>
<dbReference type="NCBIfam" id="TIGR01394">
    <property type="entry name" value="TypA_BipA"/>
    <property type="match status" value="1"/>
</dbReference>
<dbReference type="InterPro" id="IPR048876">
    <property type="entry name" value="BipA_C"/>
</dbReference>
<evidence type="ECO:0000256" key="1">
    <source>
        <dbReference type="ARBA" id="ARBA00023134"/>
    </source>
</evidence>
<keyword evidence="1" id="KW-0547">Nucleotide-binding</keyword>
<dbReference type="SUPFAM" id="SSF52540">
    <property type="entry name" value="P-loop containing nucleoside triphosphate hydrolases"/>
    <property type="match status" value="1"/>
</dbReference>
<feature type="domain" description="Tr-type G" evidence="3">
    <location>
        <begin position="1"/>
        <end position="222"/>
    </location>
</feature>
<dbReference type="InterPro" id="IPR009000">
    <property type="entry name" value="Transl_B-barrel_sf"/>
</dbReference>
<dbReference type="InterPro" id="IPR035647">
    <property type="entry name" value="EFG_III/V"/>
</dbReference>
<sequence>MQIKNIAIIAHVDHGKTTLVDAILKQTHTFRENQKEMGETLIMDSNDLEREKGITILAKNTAVFYRGTKINIIDTPGHADFGGEVERTINMASGAILLVDAAEGPLPQTKFVLKEALEAKLKIILIINKIDKKDARPKEVLLEVENLFLELAEDEHALHFKKLFSVGRDGKAFTELPDHYSSDLNGDLTPLFEAILADVPDSAVNLDKPFQMLISTLDYDNYVGKLCIGKITQGKLNKNDKIALVDEQKILGTFNAQKLYTFEGLQKKEVEQISAGDIVAIAGIPDLTIGQTITDPNHPASLPKIYVEEPTIKITIGPNTSPFAGKEGKFGTSRQIKERLLKEKETNVGLKIEPDAKSTQFTVHGRGELHLAVLIETMRREGFELQVSKPEVIYKTINGVINEPYEEVILHTQKEYLGKITEEFGKRKAELLDMVTDDTKNDVKLKYKISDNNLLGVRSILITQTRGTTTLNTFFLGYFPKGDKIDSVRNGALVAVKPGLSLSYGIAKAQERGDLFIGPGVNIYEGMVVGVASRNLDIEVNICKAKQLTNNRSVGEGVKIQLTPPTTLTLEQSLDFINEDELLEVTPLSLRIRKKVLNTTRRRVANRSN</sequence>
<dbReference type="GO" id="GO:0005525">
    <property type="term" value="F:GTP binding"/>
    <property type="evidence" value="ECO:0007669"/>
    <property type="project" value="UniProtKB-KW"/>
</dbReference>
<dbReference type="InterPro" id="IPR047043">
    <property type="entry name" value="BipA_III"/>
</dbReference>
<dbReference type="STRING" id="1802056.A2954_01800"/>
<dbReference type="Gene3D" id="3.30.70.240">
    <property type="match status" value="1"/>
</dbReference>
<evidence type="ECO:0000259" key="3">
    <source>
        <dbReference type="PROSITE" id="PS51722"/>
    </source>
</evidence>
<dbReference type="Pfam" id="PF00009">
    <property type="entry name" value="GTP_EFTU"/>
    <property type="match status" value="1"/>
</dbReference>